<dbReference type="InterPro" id="IPR006938">
    <property type="entry name" value="DUF624"/>
</dbReference>
<dbReference type="HOGENOM" id="CLU_081578_2_1_11"/>
<dbReference type="RefSeq" id="WP_039196617.1">
    <property type="nucleotide sequence ID" value="NZ_CP007456.1"/>
</dbReference>
<keyword evidence="1" id="KW-1133">Transmembrane helix</keyword>
<feature type="transmembrane region" description="Helical" evidence="1">
    <location>
        <begin position="107"/>
        <end position="128"/>
    </location>
</feature>
<dbReference type="KEGG" id="bka:AH68_00430"/>
<organism evidence="2 3">
    <name type="scientific">Bifidobacterium catenulatum PV20-2</name>
    <dbReference type="NCBI Taxonomy" id="1447716"/>
    <lineage>
        <taxon>Bacteria</taxon>
        <taxon>Bacillati</taxon>
        <taxon>Actinomycetota</taxon>
        <taxon>Actinomycetes</taxon>
        <taxon>Bifidobacteriales</taxon>
        <taxon>Bifidobacteriaceae</taxon>
        <taxon>Bifidobacterium</taxon>
    </lineage>
</organism>
<evidence type="ECO:0000313" key="2">
    <source>
        <dbReference type="EMBL" id="AIZ13730.1"/>
    </source>
</evidence>
<name>A0A0A7I3G0_9BIFI</name>
<dbReference type="Proteomes" id="UP000030625">
    <property type="component" value="Chromosome"/>
</dbReference>
<keyword evidence="1" id="KW-0812">Transmembrane</keyword>
<dbReference type="Pfam" id="PF04854">
    <property type="entry name" value="DUF624"/>
    <property type="match status" value="1"/>
</dbReference>
<protein>
    <recommendedName>
        <fullName evidence="4">Beta-carotene 15,15'-monooxygenase</fullName>
    </recommendedName>
</protein>
<feature type="transmembrane region" description="Helical" evidence="1">
    <location>
        <begin position="79"/>
        <end position="100"/>
    </location>
</feature>
<feature type="transmembrane region" description="Helical" evidence="1">
    <location>
        <begin position="178"/>
        <end position="197"/>
    </location>
</feature>
<sequence length="218" mass="24738">MSKMSKLFDQNNMFFTIMGVLFDLIILNVLTLLCCLPIVTAGASFTAMHGVLWRMVRHEETYVARQFFDSFKRNLKQSLLPWLVFLLAAVVLVIDGMLAWSMGSMRGPLVACVAFVGLVIIAIAQYFFPLLSRYENPTSVTLKNATKLAFGFFPRTLCMLVILAAFAVLYAQFFIYMIPLLVLMGVTLPQYCCSWIYNWIFRRIDGEIDAKGHKVAQS</sequence>
<dbReference type="EMBL" id="CP007456">
    <property type="protein sequence ID" value="AIZ13730.1"/>
    <property type="molecule type" value="Genomic_DNA"/>
</dbReference>
<reference evidence="2 3" key="1">
    <citation type="journal article" date="2015" name="Genome Announc.">
        <title>Complete and Assembled Genome Sequence of Bifidobacterium kashiwanohense PV20-2, Isolated from the Feces of an Anemic Kenyan Infant.</title>
        <authorList>
            <person name="Vazquez-Gutierrez P."/>
            <person name="Lacroix C."/>
            <person name="Chassard C."/>
            <person name="Klumpp J."/>
            <person name="Jans C."/>
            <person name="Stevens M.J."/>
        </authorList>
    </citation>
    <scope>NUCLEOTIDE SEQUENCE [LARGE SCALE GENOMIC DNA]</scope>
    <source>
        <strain evidence="2 3">PV20-2</strain>
    </source>
</reference>
<feature type="transmembrane region" description="Helical" evidence="1">
    <location>
        <begin position="12"/>
        <end position="39"/>
    </location>
</feature>
<evidence type="ECO:0000256" key="1">
    <source>
        <dbReference type="SAM" id="Phobius"/>
    </source>
</evidence>
<accession>A0A0A7I3G0</accession>
<dbReference type="STRING" id="1447716.AH68_00430"/>
<gene>
    <name evidence="2" type="ORF">AH68_00430</name>
</gene>
<dbReference type="AlphaFoldDB" id="A0A0A7I3G0"/>
<feature type="transmembrane region" description="Helical" evidence="1">
    <location>
        <begin position="148"/>
        <end position="171"/>
    </location>
</feature>
<keyword evidence="1" id="KW-0472">Membrane</keyword>
<proteinExistence type="predicted"/>
<evidence type="ECO:0008006" key="4">
    <source>
        <dbReference type="Google" id="ProtNLM"/>
    </source>
</evidence>
<dbReference type="OrthoDB" id="4420878at2"/>
<evidence type="ECO:0000313" key="3">
    <source>
        <dbReference type="Proteomes" id="UP000030625"/>
    </source>
</evidence>